<dbReference type="EMBL" id="CAACVG010009073">
    <property type="protein sequence ID" value="VEN51976.1"/>
    <property type="molecule type" value="Genomic_DNA"/>
</dbReference>
<dbReference type="PROSITE" id="PS00941">
    <property type="entry name" value="CARBOXYLESTERASE_B_2"/>
    <property type="match status" value="1"/>
</dbReference>
<keyword evidence="11" id="KW-1185">Reference proteome</keyword>
<dbReference type="Pfam" id="PF00135">
    <property type="entry name" value="COesterase"/>
    <property type="match status" value="1"/>
</dbReference>
<keyword evidence="6" id="KW-0325">Glycoprotein</keyword>
<dbReference type="InterPro" id="IPR019826">
    <property type="entry name" value="Carboxylesterase_B_AS"/>
</dbReference>
<feature type="region of interest" description="Disordered" evidence="7">
    <location>
        <begin position="946"/>
        <end position="966"/>
    </location>
</feature>
<dbReference type="InterPro" id="IPR029058">
    <property type="entry name" value="AB_hydrolase_fold"/>
</dbReference>
<feature type="non-terminal residue" evidence="10">
    <location>
        <position position="1"/>
    </location>
</feature>
<keyword evidence="8" id="KW-1133">Transmembrane helix</keyword>
<evidence type="ECO:0000256" key="3">
    <source>
        <dbReference type="ARBA" id="ARBA00022729"/>
    </source>
</evidence>
<sequence length="1211" mass="136863">GVIYDLHFSSSDVRPTPVEVYRGIPYAAAPVGNLRFMPTRQAPSWSQTEPKLFNKFGPVCPQRLPDVSKMAEMRRQQFERLQSHLMNQSEDCLYLNIYAPYQDRPKRFPVIVYLHGESYEWNSGNAYDGSILAAYGNVVVVTLNYRLGILGFLKLAPHRANFGLIDQVAALVWIQENIAEFGGDPKQVTLMGHSTGAACASLLMLSDMATGDGTKDRLFHRAILMSGTSLADWAMVPNPDETTQRVLKELGCNSSHYDQEACLRGKSLNEMMRVASLLATSFGPVIDTVVVTSDPKEAMRKKGDIFKKFELIYGVTEMDSIHALGPVSLIHGMLKKDRNQELKKYIQTRCEVLPESCLRTTLSEYGFYEKEKDLDDFSGMHQEPLRVRDGLLDILSDAWYVAPIVQTGKYHAMSNIQSYFYVYKYKTIAKDYIRGKTHNGEELPYVFGVPLGGLHFANNYTDQERLFSEIVMTYFCNFANTGNPNLPRKNKFKNMSPAYWYQFDVDWKEFDPPEEWYLELDIPPQSNQHYRSKEVKFWTSVFPKLEENHSYMSHHKNFLQVHATRKPFYLPPPPPPHKKNPLPWENFYSSTRRPIEMLGIYSGTSIPPRRSDVYGTIEDMGPERPENIVKTAYGTVLESPPQEVKQGSSANIIAIVGSIFLLLNVIVLFVILYFKCYKNKKGAEVKADETTETTEGDKLQREEEAFLLNGCNIVKMMSRSSKSDDTYGAVKHENKQELTRQMSASTIDAHTKVRDWITQEIIQKYSPKFFRKTNNPKNKITIPPDAFCLPLETEKNSTLGRSSTIPASPASECKRQVIEMKTSTITRPKIKAPKVSVGVDATPGARGPSVLAQQPIELTKSLDYPHLKPEMDIPLRRSFTLEDFTSMTGDLRKELRKSSTSIDLLCYPETEPTVIKIEHHHSKSEPVEDLDYTLMRKMKTFDPNYVNVTSRDDDEPTPTPLTPQESLMTIKRRNYPKVLPDYPGRESVLNKRRSMPAHGLFLPIPESCSFSQPNSPSCRSFSKIPPTPPPRVSTLPRQSESLPLPSFISEPTLAEEPNEEPEIVCNNLFIGPLLPKSNSNSKDELVSSKGDLKCEPIYESLRSKPVTTPTTSVPVRRDPKVIVKPTVSKKPSDDKGKNIPRVVVPDNQPHLQHHLRDEGGVCAKEANKAIKRSHIPMLVKCSNSNLSKDSSSSDSTPSSEESDTGTVVRRP</sequence>
<evidence type="ECO:0000256" key="2">
    <source>
        <dbReference type="ARBA" id="ARBA00022487"/>
    </source>
</evidence>
<feature type="region of interest" description="Disordered" evidence="7">
    <location>
        <begin position="1181"/>
        <end position="1211"/>
    </location>
</feature>
<feature type="compositionally biased region" description="Low complexity" evidence="7">
    <location>
        <begin position="1182"/>
        <end position="1199"/>
    </location>
</feature>
<dbReference type="SUPFAM" id="SSF53474">
    <property type="entry name" value="alpha/beta-Hydrolases"/>
    <property type="match status" value="1"/>
</dbReference>
<gene>
    <name evidence="10" type="ORF">CALMAC_LOCUS12267</name>
</gene>
<evidence type="ECO:0000256" key="1">
    <source>
        <dbReference type="ARBA" id="ARBA00005964"/>
    </source>
</evidence>
<dbReference type="OrthoDB" id="3200163at2759"/>
<reference evidence="10 11" key="1">
    <citation type="submission" date="2019-01" db="EMBL/GenBank/DDBJ databases">
        <authorList>
            <person name="Sayadi A."/>
        </authorList>
    </citation>
    <scope>NUCLEOTIDE SEQUENCE [LARGE SCALE GENOMIC DNA]</scope>
</reference>
<accession>A0A653CVT9</accession>
<evidence type="ECO:0000256" key="8">
    <source>
        <dbReference type="SAM" id="Phobius"/>
    </source>
</evidence>
<evidence type="ECO:0000256" key="7">
    <source>
        <dbReference type="SAM" id="MobiDB-lite"/>
    </source>
</evidence>
<comment type="similarity">
    <text evidence="1">Belongs to the type-B carboxylesterase/lipase family.</text>
</comment>
<name>A0A653CVT9_CALMS</name>
<organism evidence="10 11">
    <name type="scientific">Callosobruchus maculatus</name>
    <name type="common">Southern cowpea weevil</name>
    <name type="synonym">Pulse bruchid</name>
    <dbReference type="NCBI Taxonomy" id="64391"/>
    <lineage>
        <taxon>Eukaryota</taxon>
        <taxon>Metazoa</taxon>
        <taxon>Ecdysozoa</taxon>
        <taxon>Arthropoda</taxon>
        <taxon>Hexapoda</taxon>
        <taxon>Insecta</taxon>
        <taxon>Pterygota</taxon>
        <taxon>Neoptera</taxon>
        <taxon>Endopterygota</taxon>
        <taxon>Coleoptera</taxon>
        <taxon>Polyphaga</taxon>
        <taxon>Cucujiformia</taxon>
        <taxon>Chrysomeloidea</taxon>
        <taxon>Chrysomelidae</taxon>
        <taxon>Bruchinae</taxon>
        <taxon>Bruchini</taxon>
        <taxon>Callosobruchus</taxon>
    </lineage>
</organism>
<dbReference type="Proteomes" id="UP000410492">
    <property type="component" value="Unassembled WGS sequence"/>
</dbReference>
<keyword evidence="5" id="KW-1015">Disulfide bond</keyword>
<dbReference type="InterPro" id="IPR019819">
    <property type="entry name" value="Carboxylesterase_B_CS"/>
</dbReference>
<dbReference type="InterPro" id="IPR002018">
    <property type="entry name" value="CarbesteraseB"/>
</dbReference>
<feature type="transmembrane region" description="Helical" evidence="8">
    <location>
        <begin position="652"/>
        <end position="674"/>
    </location>
</feature>
<dbReference type="Gene3D" id="3.40.50.1820">
    <property type="entry name" value="alpha/beta hydrolase"/>
    <property type="match status" value="1"/>
</dbReference>
<evidence type="ECO:0000313" key="11">
    <source>
        <dbReference type="Proteomes" id="UP000410492"/>
    </source>
</evidence>
<dbReference type="AlphaFoldDB" id="A0A653CVT9"/>
<dbReference type="InterPro" id="IPR051093">
    <property type="entry name" value="Neuroligin/BSAL"/>
</dbReference>
<dbReference type="GO" id="GO:0052689">
    <property type="term" value="F:carboxylic ester hydrolase activity"/>
    <property type="evidence" value="ECO:0007669"/>
    <property type="project" value="UniProtKB-KW"/>
</dbReference>
<keyword evidence="8" id="KW-0472">Membrane</keyword>
<evidence type="ECO:0000313" key="10">
    <source>
        <dbReference type="EMBL" id="VEN51976.1"/>
    </source>
</evidence>
<keyword evidence="8" id="KW-0812">Transmembrane</keyword>
<keyword evidence="2" id="KW-0719">Serine esterase</keyword>
<evidence type="ECO:0000259" key="9">
    <source>
        <dbReference type="Pfam" id="PF00135"/>
    </source>
</evidence>
<feature type="region of interest" description="Disordered" evidence="7">
    <location>
        <begin position="1015"/>
        <end position="1043"/>
    </location>
</feature>
<evidence type="ECO:0000256" key="4">
    <source>
        <dbReference type="ARBA" id="ARBA00022801"/>
    </source>
</evidence>
<feature type="domain" description="Carboxylesterase type B" evidence="9">
    <location>
        <begin position="15"/>
        <end position="538"/>
    </location>
</feature>
<dbReference type="PANTHER" id="PTHR43903">
    <property type="entry name" value="NEUROLIGIN"/>
    <property type="match status" value="1"/>
</dbReference>
<evidence type="ECO:0000256" key="6">
    <source>
        <dbReference type="ARBA" id="ARBA00023180"/>
    </source>
</evidence>
<protein>
    <recommendedName>
        <fullName evidence="9">Carboxylesterase type B domain-containing protein</fullName>
    </recommendedName>
</protein>
<evidence type="ECO:0000256" key="5">
    <source>
        <dbReference type="ARBA" id="ARBA00023157"/>
    </source>
</evidence>
<keyword evidence="4" id="KW-0378">Hydrolase</keyword>
<keyword evidence="3" id="KW-0732">Signal</keyword>
<dbReference type="PROSITE" id="PS00122">
    <property type="entry name" value="CARBOXYLESTERASE_B_1"/>
    <property type="match status" value="1"/>
</dbReference>
<proteinExistence type="inferred from homology"/>